<comment type="caution">
    <text evidence="1">The sequence shown here is derived from an EMBL/GenBank/DDBJ whole genome shotgun (WGS) entry which is preliminary data.</text>
</comment>
<name>A0A645HKH0_9ZZZZ</name>
<gene>
    <name evidence="1" type="ORF">SDC9_187043</name>
</gene>
<protein>
    <submittedName>
        <fullName evidence="1">Uncharacterized protein</fullName>
    </submittedName>
</protein>
<proteinExistence type="predicted"/>
<dbReference type="EMBL" id="VSSQ01095375">
    <property type="protein sequence ID" value="MPN39515.1"/>
    <property type="molecule type" value="Genomic_DNA"/>
</dbReference>
<organism evidence="1">
    <name type="scientific">bioreactor metagenome</name>
    <dbReference type="NCBI Taxonomy" id="1076179"/>
    <lineage>
        <taxon>unclassified sequences</taxon>
        <taxon>metagenomes</taxon>
        <taxon>ecological metagenomes</taxon>
    </lineage>
</organism>
<sequence>MVVRHSCPEVLSRGFVDVLAKHPSGKLCVVAAAPCDILLSDRGVLRKPTVLLPVNRIDLEMADVPTAVRVADELTVLAVLDAGQRE</sequence>
<dbReference type="AlphaFoldDB" id="A0A645HKH0"/>
<reference evidence="1" key="1">
    <citation type="submission" date="2019-08" db="EMBL/GenBank/DDBJ databases">
        <authorList>
            <person name="Kucharzyk K."/>
            <person name="Murdoch R.W."/>
            <person name="Higgins S."/>
            <person name="Loffler F."/>
        </authorList>
    </citation>
    <scope>NUCLEOTIDE SEQUENCE</scope>
</reference>
<evidence type="ECO:0000313" key="1">
    <source>
        <dbReference type="EMBL" id="MPN39515.1"/>
    </source>
</evidence>
<accession>A0A645HKH0</accession>